<dbReference type="Proteomes" id="UP001201163">
    <property type="component" value="Unassembled WGS sequence"/>
</dbReference>
<organism evidence="2 3">
    <name type="scientific">Lactarius akahatsu</name>
    <dbReference type="NCBI Taxonomy" id="416441"/>
    <lineage>
        <taxon>Eukaryota</taxon>
        <taxon>Fungi</taxon>
        <taxon>Dikarya</taxon>
        <taxon>Basidiomycota</taxon>
        <taxon>Agaricomycotina</taxon>
        <taxon>Agaricomycetes</taxon>
        <taxon>Russulales</taxon>
        <taxon>Russulaceae</taxon>
        <taxon>Lactarius</taxon>
    </lineage>
</organism>
<keyword evidence="3" id="KW-1185">Reference proteome</keyword>
<dbReference type="AlphaFoldDB" id="A0AAD4Q7C6"/>
<dbReference type="EMBL" id="JAKELL010000078">
    <property type="protein sequence ID" value="KAH8984232.1"/>
    <property type="molecule type" value="Genomic_DNA"/>
</dbReference>
<dbReference type="Gene3D" id="1.20.1280.50">
    <property type="match status" value="1"/>
</dbReference>
<reference evidence="2" key="1">
    <citation type="submission" date="2022-01" db="EMBL/GenBank/DDBJ databases">
        <title>Comparative genomics reveals a dynamic genome evolution in the ectomycorrhizal milk-cap (Lactarius) mushrooms.</title>
        <authorList>
            <consortium name="DOE Joint Genome Institute"/>
            <person name="Lebreton A."/>
            <person name="Tang N."/>
            <person name="Kuo A."/>
            <person name="LaButti K."/>
            <person name="Drula E."/>
            <person name="Barry K."/>
            <person name="Clum A."/>
            <person name="Lipzen A."/>
            <person name="Mousain D."/>
            <person name="Ng V."/>
            <person name="Wang R."/>
            <person name="Wang X."/>
            <person name="Dai Y."/>
            <person name="Henrissat B."/>
            <person name="Grigoriev I.V."/>
            <person name="Guerin-Laguette A."/>
            <person name="Yu F."/>
            <person name="Martin F.M."/>
        </authorList>
    </citation>
    <scope>NUCLEOTIDE SEQUENCE</scope>
    <source>
        <strain evidence="2">QP</strain>
    </source>
</reference>
<feature type="domain" description="F-box" evidence="1">
    <location>
        <begin position="43"/>
        <end position="98"/>
    </location>
</feature>
<sequence length="626" mass="71062">MQLEVSTRPLVTTKKWLTLALEYRRWFSDPLVSYPNTGNAAVELPTELLRDIFLLLCVEESPLANKYQKYPPTWVSITYVCRRWRVAALSFQQLWSTVTPDLSPKWVLAFLKRSSYRPLRVCLNVGPVHKRPLRKRVRLGPRPPAAFLPDQTIRKVLLHAPRIKELQVSGKGEDVIRVLKSLDKPAPLDSLLIRVRDGYCRDISPSGTPLTLPHAFLGGYTRQLRHLHCWSGLHLTFPPWLLGSISELTVSMDFSLDRLFVVLGQTPQLKTLKISSPLTHFRQSDRVLTPIHLNCLLSLVLETNSLGLFTAISTILLLPPGVRRHFTLTLTANSIEERSWSSFLSSLKAMLTIIPGSLHGIHFKWQRGTTYFYTWAMPVESLLSPSPWPPLDDVFSLQVRGHSSAFGCHSHSLNPFHSHDRSFHRLQELCVFLGRETVRELSVEYGMEGSTSNRFQIPHHCWGTLLSGLPNVTTLRFGDGAAHLLLSASCGTHASPPPELGRGNFPNLRRVQVTRGSLSARTLQRWIQYATAPRRKMKRRELRIHVQSLLLRRCSGRAFLHGACEADFSDITESLLAFLLHWRSRKVSVSELALPEHGWDEPDCLEVLQELLQMLDWDVVLDTGST</sequence>
<dbReference type="InterPro" id="IPR001810">
    <property type="entry name" value="F-box_dom"/>
</dbReference>
<evidence type="ECO:0000313" key="2">
    <source>
        <dbReference type="EMBL" id="KAH8984232.1"/>
    </source>
</evidence>
<proteinExistence type="predicted"/>
<gene>
    <name evidence="2" type="ORF">EDB92DRAFT_1950946</name>
</gene>
<evidence type="ECO:0000313" key="3">
    <source>
        <dbReference type="Proteomes" id="UP001201163"/>
    </source>
</evidence>
<protein>
    <recommendedName>
        <fullName evidence="1">F-box domain-containing protein</fullName>
    </recommendedName>
</protein>
<name>A0AAD4Q7C6_9AGAM</name>
<comment type="caution">
    <text evidence="2">The sequence shown here is derived from an EMBL/GenBank/DDBJ whole genome shotgun (WGS) entry which is preliminary data.</text>
</comment>
<accession>A0AAD4Q7C6</accession>
<dbReference type="Pfam" id="PF12937">
    <property type="entry name" value="F-box-like"/>
    <property type="match status" value="1"/>
</dbReference>
<evidence type="ECO:0000259" key="1">
    <source>
        <dbReference type="Pfam" id="PF12937"/>
    </source>
</evidence>